<keyword evidence="11" id="KW-0862">Zinc</keyword>
<evidence type="ECO:0000256" key="15">
    <source>
        <dbReference type="ARBA" id="ARBA00049861"/>
    </source>
</evidence>
<keyword evidence="12" id="KW-0521">NADP</keyword>
<feature type="domain" description="CMP/dCMP-type deaminase" evidence="18">
    <location>
        <begin position="79"/>
        <end position="192"/>
    </location>
</feature>
<dbReference type="InterPro" id="IPR016193">
    <property type="entry name" value="Cytidine_deaminase-like"/>
</dbReference>
<dbReference type="Gene3D" id="3.40.430.10">
    <property type="entry name" value="Dihydrofolate Reductase, subunit A"/>
    <property type="match status" value="1"/>
</dbReference>
<evidence type="ECO:0000256" key="11">
    <source>
        <dbReference type="ARBA" id="ARBA00022833"/>
    </source>
</evidence>
<comment type="pathway">
    <text evidence="3">Cofactor biosynthesis; riboflavin biosynthesis; 5-amino-6-(D-ribitylamino)uracil from GTP: step 3/4.</text>
</comment>
<dbReference type="EMBL" id="AP014938">
    <property type="protein sequence ID" value="BAS19272.1"/>
    <property type="molecule type" value="Genomic_DNA"/>
</dbReference>
<dbReference type="InterPro" id="IPR002734">
    <property type="entry name" value="RibDG_C"/>
</dbReference>
<evidence type="ECO:0000256" key="3">
    <source>
        <dbReference type="ARBA" id="ARBA00004910"/>
    </source>
</evidence>
<dbReference type="PATRIC" id="fig|43675.28.peg.27"/>
<comment type="pathway">
    <text evidence="2">Cofactor biosynthesis; riboflavin biosynthesis; 5-amino-6-(D-ribitylamino)uracil from GTP: step 2/4.</text>
</comment>
<keyword evidence="9" id="KW-0686">Riboflavin biosynthesis</keyword>
<reference evidence="20" key="1">
    <citation type="submission" date="2015-08" db="EMBL/GenBank/DDBJ databases">
        <title>Complete genome sequence of Rothia mucilaginosa strain NUM-Rm6536.</title>
        <authorList>
            <person name="Nambu T."/>
        </authorList>
    </citation>
    <scope>NUCLEOTIDE SEQUENCE [LARGE SCALE GENOMIC DNA]</scope>
    <source>
        <strain evidence="20">NUM-Rm6536</strain>
    </source>
</reference>
<evidence type="ECO:0000256" key="13">
    <source>
        <dbReference type="ARBA" id="ARBA00023002"/>
    </source>
</evidence>
<dbReference type="PROSITE" id="PS51747">
    <property type="entry name" value="CYT_DCMP_DEAMINASES_2"/>
    <property type="match status" value="1"/>
</dbReference>
<dbReference type="InterPro" id="IPR002125">
    <property type="entry name" value="CMP_dCMP_dom"/>
</dbReference>
<evidence type="ECO:0000256" key="17">
    <source>
        <dbReference type="SAM" id="MobiDB-lite"/>
    </source>
</evidence>
<dbReference type="SUPFAM" id="SSF53927">
    <property type="entry name" value="Cytidine deaminase-like"/>
    <property type="match status" value="1"/>
</dbReference>
<comment type="similarity">
    <text evidence="4">In the N-terminal section; belongs to the cytidine and deoxycytidylate deaminase family.</text>
</comment>
<comment type="function">
    <text evidence="1">Converts 2,5-diamino-6-(ribosylamino)-4(3h)-pyrimidinone 5'-phosphate into 5-amino-6-(ribosylamino)-2,4(1h,3h)-pyrimidinedione 5'-phosphate.</text>
</comment>
<proteinExistence type="inferred from homology"/>
<evidence type="ECO:0000256" key="12">
    <source>
        <dbReference type="ARBA" id="ARBA00022857"/>
    </source>
</evidence>
<protein>
    <recommendedName>
        <fullName evidence="8">Riboflavin biosynthesis protein RibD</fullName>
        <ecNumber evidence="7">1.1.1.193</ecNumber>
        <ecNumber evidence="6">3.5.4.26</ecNumber>
    </recommendedName>
</protein>
<dbReference type="UniPathway" id="UPA00275">
    <property type="reaction ID" value="UER00401"/>
</dbReference>
<feature type="region of interest" description="Disordered" evidence="17">
    <location>
        <begin position="428"/>
        <end position="457"/>
    </location>
</feature>
<dbReference type="GO" id="GO:0009231">
    <property type="term" value="P:riboflavin biosynthetic process"/>
    <property type="evidence" value="ECO:0007669"/>
    <property type="project" value="UniProtKB-UniPathway"/>
</dbReference>
<evidence type="ECO:0000259" key="18">
    <source>
        <dbReference type="PROSITE" id="PS51747"/>
    </source>
</evidence>
<dbReference type="Pfam" id="PF01872">
    <property type="entry name" value="RibD_C"/>
    <property type="match status" value="1"/>
</dbReference>
<dbReference type="SUPFAM" id="SSF53597">
    <property type="entry name" value="Dihydrofolate reductase-like"/>
    <property type="match status" value="1"/>
</dbReference>
<gene>
    <name evidence="19" type="ORF">RM6536_0025</name>
</gene>
<evidence type="ECO:0000256" key="5">
    <source>
        <dbReference type="ARBA" id="ARBA00007417"/>
    </source>
</evidence>
<dbReference type="PANTHER" id="PTHR38011:SF7">
    <property type="entry name" value="2,5-DIAMINO-6-RIBOSYLAMINO-4(3H)-PYRIMIDINONE 5'-PHOSPHATE REDUCTASE"/>
    <property type="match status" value="1"/>
</dbReference>
<dbReference type="Pfam" id="PF00383">
    <property type="entry name" value="dCMP_cyt_deam_1"/>
    <property type="match status" value="1"/>
</dbReference>
<accession>A0A0K2RXH0</accession>
<evidence type="ECO:0000313" key="20">
    <source>
        <dbReference type="Proteomes" id="UP000066203"/>
    </source>
</evidence>
<dbReference type="InterPro" id="IPR024072">
    <property type="entry name" value="DHFR-like_dom_sf"/>
</dbReference>
<evidence type="ECO:0000313" key="19">
    <source>
        <dbReference type="EMBL" id="BAS19272.1"/>
    </source>
</evidence>
<dbReference type="NCBIfam" id="TIGR00326">
    <property type="entry name" value="eubact_ribD"/>
    <property type="match status" value="1"/>
</dbReference>
<dbReference type="InterPro" id="IPR004794">
    <property type="entry name" value="Eubact_RibD"/>
</dbReference>
<feature type="region of interest" description="Disordered" evidence="17">
    <location>
        <begin position="1"/>
        <end position="21"/>
    </location>
</feature>
<dbReference type="RefSeq" id="WP_231917968.1">
    <property type="nucleotide sequence ID" value="NZ_AP014938.1"/>
</dbReference>
<dbReference type="GO" id="GO:0008703">
    <property type="term" value="F:5-amino-6-(5-phosphoribosylamino)uracil reductase activity"/>
    <property type="evidence" value="ECO:0007669"/>
    <property type="project" value="UniProtKB-EC"/>
</dbReference>
<comment type="similarity">
    <text evidence="5">In the C-terminal section; belongs to the HTP reductase family.</text>
</comment>
<organism evidence="19">
    <name type="scientific">Rothia mucilaginosa</name>
    <dbReference type="NCBI Taxonomy" id="43675"/>
    <lineage>
        <taxon>Bacteria</taxon>
        <taxon>Bacillati</taxon>
        <taxon>Actinomycetota</taxon>
        <taxon>Actinomycetes</taxon>
        <taxon>Micrococcales</taxon>
        <taxon>Micrococcaceae</taxon>
        <taxon>Rothia</taxon>
    </lineage>
</organism>
<evidence type="ECO:0000256" key="10">
    <source>
        <dbReference type="ARBA" id="ARBA00022723"/>
    </source>
</evidence>
<evidence type="ECO:0000256" key="4">
    <source>
        <dbReference type="ARBA" id="ARBA00005259"/>
    </source>
</evidence>
<dbReference type="GO" id="GO:0008270">
    <property type="term" value="F:zinc ion binding"/>
    <property type="evidence" value="ECO:0007669"/>
    <property type="project" value="InterPro"/>
</dbReference>
<keyword evidence="10" id="KW-0479">Metal-binding</keyword>
<dbReference type="InterPro" id="IPR050765">
    <property type="entry name" value="Riboflavin_Biosynth_HTPR"/>
</dbReference>
<dbReference type="PANTHER" id="PTHR38011">
    <property type="entry name" value="DIHYDROFOLATE REDUCTASE FAMILY PROTEIN (AFU_ORTHOLOGUE AFUA_8G06820)"/>
    <property type="match status" value="1"/>
</dbReference>
<name>A0A0K2RXH0_9MICC</name>
<keyword evidence="14" id="KW-0511">Multifunctional enzyme</keyword>
<comment type="catalytic activity">
    <reaction evidence="15">
        <text>5-amino-6-(5-phospho-D-ribitylamino)uracil + NADP(+) = 5-amino-6-(5-phospho-D-ribosylamino)uracil + NADPH + H(+)</text>
        <dbReference type="Rhea" id="RHEA:17845"/>
        <dbReference type="ChEBI" id="CHEBI:15378"/>
        <dbReference type="ChEBI" id="CHEBI:57783"/>
        <dbReference type="ChEBI" id="CHEBI:58349"/>
        <dbReference type="ChEBI" id="CHEBI:58421"/>
        <dbReference type="ChEBI" id="CHEBI:58453"/>
        <dbReference type="EC" id="1.1.1.193"/>
    </reaction>
</comment>
<dbReference type="Proteomes" id="UP000066203">
    <property type="component" value="Chromosome"/>
</dbReference>
<evidence type="ECO:0000256" key="16">
    <source>
        <dbReference type="ARBA" id="ARBA00049886"/>
    </source>
</evidence>
<comment type="catalytic activity">
    <reaction evidence="16">
        <text>2,5-diamino-6-hydroxy-4-(5-phosphoribosylamino)-pyrimidine + H2O + H(+) = 5-amino-6-(5-phospho-D-ribosylamino)uracil + NH4(+)</text>
        <dbReference type="Rhea" id="RHEA:21868"/>
        <dbReference type="ChEBI" id="CHEBI:15377"/>
        <dbReference type="ChEBI" id="CHEBI:15378"/>
        <dbReference type="ChEBI" id="CHEBI:28938"/>
        <dbReference type="ChEBI" id="CHEBI:58453"/>
        <dbReference type="ChEBI" id="CHEBI:58614"/>
        <dbReference type="EC" id="3.5.4.26"/>
    </reaction>
</comment>
<dbReference type="EC" id="1.1.1.193" evidence="7"/>
<sequence>MTSHNRQHEAQGPAGTLPEPIAAVHERPIPKDTGYLPATTPSTVPLPHNDLDYSAAEYGHLAGLPAARTLQLPDPEQTLSHADAMTLALQAARQGIRGANPLVGAVITDRHGHLLHVGYHRGAGTPHAEADALAAARAAGTDLTGARMYVSLEPCNHTGRTGPCSHAVAEAGISELYYAYSDDTENAAGGAAYLRSQGVTVHAMEEFANASYLLNERWFIAAAERRPFITAKSASTLDGFIAAADGTSKWITGPAARIDGHLIRHRADAVMIGTRTTLMDDPTLDARDANGERFEKQPLRVVMGKTEITENYRIRGLNPPEGVEADPQNFLQVFTHDPRELLDELYARGVRHLMIEGGPGMVGLFAGEDLIDEMVWYRAPMIMGQGKSAVYRLLVDTLAQAPRLQLDDLGMFPAVRVLGNDTATHLVPAPRGTAEEPGERRTLPKLDACHAPEPRLD</sequence>
<keyword evidence="13" id="KW-0560">Oxidoreductase</keyword>
<evidence type="ECO:0000256" key="1">
    <source>
        <dbReference type="ARBA" id="ARBA00002151"/>
    </source>
</evidence>
<dbReference type="GO" id="GO:0008835">
    <property type="term" value="F:diaminohydroxyphosphoribosylaminopyrimidine deaminase activity"/>
    <property type="evidence" value="ECO:0007669"/>
    <property type="project" value="UniProtKB-EC"/>
</dbReference>
<dbReference type="EC" id="3.5.4.26" evidence="6"/>
<dbReference type="Gene3D" id="3.40.140.10">
    <property type="entry name" value="Cytidine Deaminase, domain 2"/>
    <property type="match status" value="1"/>
</dbReference>
<evidence type="ECO:0000256" key="14">
    <source>
        <dbReference type="ARBA" id="ARBA00023268"/>
    </source>
</evidence>
<evidence type="ECO:0000256" key="9">
    <source>
        <dbReference type="ARBA" id="ARBA00022619"/>
    </source>
</evidence>
<evidence type="ECO:0000256" key="7">
    <source>
        <dbReference type="ARBA" id="ARBA00013173"/>
    </source>
</evidence>
<evidence type="ECO:0000256" key="2">
    <source>
        <dbReference type="ARBA" id="ARBA00004882"/>
    </source>
</evidence>
<evidence type="ECO:0000256" key="6">
    <source>
        <dbReference type="ARBA" id="ARBA00012766"/>
    </source>
</evidence>
<dbReference type="PROSITE" id="PS00903">
    <property type="entry name" value="CYT_DCMP_DEAMINASES_1"/>
    <property type="match status" value="1"/>
</dbReference>
<evidence type="ECO:0000256" key="8">
    <source>
        <dbReference type="ARBA" id="ARBA00019930"/>
    </source>
</evidence>
<dbReference type="AlphaFoldDB" id="A0A0K2RXH0"/>
<feature type="compositionally biased region" description="Basic and acidic residues" evidence="17">
    <location>
        <begin position="433"/>
        <end position="457"/>
    </location>
</feature>
<dbReference type="InterPro" id="IPR016192">
    <property type="entry name" value="APOBEC/CMP_deaminase_Zn-bd"/>
</dbReference>